<dbReference type="InterPro" id="IPR001967">
    <property type="entry name" value="Peptidase_S11_N"/>
</dbReference>
<evidence type="ECO:0000256" key="1">
    <source>
        <dbReference type="ARBA" id="ARBA00003217"/>
    </source>
</evidence>
<keyword evidence="9" id="KW-0133">Cell shape</keyword>
<feature type="binding site" evidence="14">
    <location>
        <position position="284"/>
    </location>
    <ligand>
        <name>substrate</name>
    </ligand>
</feature>
<dbReference type="HOGENOM" id="CLU_027070_8_1_6"/>
<dbReference type="InterPro" id="IPR015956">
    <property type="entry name" value="Peniciliin-bd_prot_C_sf"/>
</dbReference>
<evidence type="ECO:0000256" key="8">
    <source>
        <dbReference type="ARBA" id="ARBA00022801"/>
    </source>
</evidence>
<proteinExistence type="inferred from homology"/>
<keyword evidence="11" id="KW-0961">Cell wall biogenesis/degradation</keyword>
<dbReference type="GO" id="GO:0006508">
    <property type="term" value="P:proteolysis"/>
    <property type="evidence" value="ECO:0007669"/>
    <property type="project" value="UniProtKB-KW"/>
</dbReference>
<keyword evidence="6" id="KW-0645">Protease</keyword>
<dbReference type="KEGG" id="icp:ICMP_329"/>
<dbReference type="Pfam" id="PF00768">
    <property type="entry name" value="Peptidase_S11"/>
    <property type="match status" value="1"/>
</dbReference>
<comment type="pathway">
    <text evidence="2">Cell wall biogenesis; peptidoglycan biosynthesis.</text>
</comment>
<keyword evidence="8" id="KW-0378">Hydrolase</keyword>
<accession>C5WCX7</accession>
<dbReference type="EMBL" id="AP010872">
    <property type="protein sequence ID" value="BAH83183.1"/>
    <property type="molecule type" value="Genomic_DNA"/>
</dbReference>
<keyword evidence="16" id="KW-0472">Membrane</keyword>
<dbReference type="PANTHER" id="PTHR21581">
    <property type="entry name" value="D-ALANYL-D-ALANINE CARBOXYPEPTIDASE"/>
    <property type="match status" value="1"/>
</dbReference>
<dbReference type="UniPathway" id="UPA00219"/>
<dbReference type="InterPro" id="IPR018044">
    <property type="entry name" value="Peptidase_S11"/>
</dbReference>
<evidence type="ECO:0000256" key="9">
    <source>
        <dbReference type="ARBA" id="ARBA00022960"/>
    </source>
</evidence>
<keyword evidence="16" id="KW-0812">Transmembrane</keyword>
<evidence type="ECO:0000259" key="17">
    <source>
        <dbReference type="SMART" id="SM00936"/>
    </source>
</evidence>
<evidence type="ECO:0000256" key="15">
    <source>
        <dbReference type="RuleBase" id="RU004016"/>
    </source>
</evidence>
<dbReference type="SMART" id="SM00936">
    <property type="entry name" value="PBP5_C"/>
    <property type="match status" value="1"/>
</dbReference>
<dbReference type="EC" id="3.4.16.4" evidence="4"/>
<evidence type="ECO:0000256" key="5">
    <source>
        <dbReference type="ARBA" id="ARBA00022645"/>
    </source>
</evidence>
<gene>
    <name evidence="18" type="primary">dacC</name>
    <name evidence="18" type="ORF">ICMP_329</name>
</gene>
<dbReference type="InterPro" id="IPR037167">
    <property type="entry name" value="Peptidase_S11_C_sf"/>
</dbReference>
<dbReference type="Proteomes" id="UP000061704">
    <property type="component" value="Chromosome"/>
</dbReference>
<keyword evidence="16" id="KW-1133">Transmembrane helix</keyword>
<feature type="transmembrane region" description="Helical" evidence="16">
    <location>
        <begin position="27"/>
        <end position="49"/>
    </location>
</feature>
<reference evidence="18 19" key="1">
    <citation type="journal article" date="2011" name="Genome Biol. Evol.">
        <title>Reductive evolution of bacterial genome in insect gut environment.</title>
        <authorList>
            <person name="Nikoh N."/>
            <person name="Hosokawa T."/>
            <person name="Ohshima K."/>
            <person name="Hattori M."/>
            <person name="Fukatsu T."/>
        </authorList>
    </citation>
    <scope>NUCLEOTIDE SEQUENCE [LARGE SCALE GENOMIC DNA]</scope>
    <source>
        <strain evidence="18 19">Mpkobe</strain>
    </source>
</reference>
<dbReference type="Gene3D" id="2.60.410.10">
    <property type="entry name" value="D-Ala-D-Ala carboxypeptidase, C-terminal domain"/>
    <property type="match status" value="1"/>
</dbReference>
<organism evidence="18 19">
    <name type="scientific">Candidatus Ishikawaella capsulata Mpkobe</name>
    <dbReference type="NCBI Taxonomy" id="476281"/>
    <lineage>
        <taxon>Bacteria</taxon>
        <taxon>Pseudomonadati</taxon>
        <taxon>Pseudomonadota</taxon>
        <taxon>Gammaproteobacteria</taxon>
        <taxon>Enterobacterales</taxon>
        <taxon>Enterobacteriaceae</taxon>
        <taxon>Candidatus Ishikawella</taxon>
    </lineage>
</organism>
<dbReference type="InterPro" id="IPR012338">
    <property type="entry name" value="Beta-lactam/transpept-like"/>
</dbReference>
<evidence type="ECO:0000313" key="19">
    <source>
        <dbReference type="Proteomes" id="UP000061704"/>
    </source>
</evidence>
<keyword evidence="10" id="KW-0573">Peptidoglycan synthesis</keyword>
<comment type="function">
    <text evidence="1">Removes C-terminal D-alanyl residues from sugar-peptide cell wall precursors.</text>
</comment>
<dbReference type="Gene3D" id="3.40.710.10">
    <property type="entry name" value="DD-peptidase/beta-lactamase superfamily"/>
    <property type="match status" value="1"/>
</dbReference>
<evidence type="ECO:0000256" key="12">
    <source>
        <dbReference type="ARBA" id="ARBA00034000"/>
    </source>
</evidence>
<feature type="active site" description="Proton acceptor" evidence="13">
    <location>
        <position position="118"/>
    </location>
</feature>
<dbReference type="PANTHER" id="PTHR21581:SF6">
    <property type="entry name" value="TRAFFICKING PROTEIN PARTICLE COMPLEX SUBUNIT 12"/>
    <property type="match status" value="1"/>
</dbReference>
<keyword evidence="7" id="KW-0732">Signal</keyword>
<evidence type="ECO:0000256" key="16">
    <source>
        <dbReference type="SAM" id="Phobius"/>
    </source>
</evidence>
<keyword evidence="19" id="KW-1185">Reference proteome</keyword>
<dbReference type="GO" id="GO:0009002">
    <property type="term" value="F:serine-type D-Ala-D-Ala carboxypeptidase activity"/>
    <property type="evidence" value="ECO:0007669"/>
    <property type="project" value="UniProtKB-EC"/>
</dbReference>
<evidence type="ECO:0000256" key="14">
    <source>
        <dbReference type="PIRSR" id="PIRSR618044-2"/>
    </source>
</evidence>
<evidence type="ECO:0000313" key="18">
    <source>
        <dbReference type="EMBL" id="BAH83183.1"/>
    </source>
</evidence>
<feature type="active site" evidence="13">
    <location>
        <position position="181"/>
    </location>
</feature>
<comment type="similarity">
    <text evidence="3 15">Belongs to the peptidase S11 family.</text>
</comment>
<dbReference type="Pfam" id="PF07943">
    <property type="entry name" value="PBP5_C"/>
    <property type="match status" value="1"/>
</dbReference>
<dbReference type="STRING" id="476281.ICMP_329"/>
<evidence type="ECO:0000256" key="11">
    <source>
        <dbReference type="ARBA" id="ARBA00023316"/>
    </source>
</evidence>
<evidence type="ECO:0000256" key="13">
    <source>
        <dbReference type="PIRSR" id="PIRSR618044-1"/>
    </source>
</evidence>
<dbReference type="InterPro" id="IPR012907">
    <property type="entry name" value="Peptidase_S11_C"/>
</dbReference>
<dbReference type="GO" id="GO:0008360">
    <property type="term" value="P:regulation of cell shape"/>
    <property type="evidence" value="ECO:0007669"/>
    <property type="project" value="UniProtKB-KW"/>
</dbReference>
<protein>
    <recommendedName>
        <fullName evidence="4">serine-type D-Ala-D-Ala carboxypeptidase</fullName>
        <ecNumber evidence="4">3.4.16.4</ecNumber>
    </recommendedName>
</protein>
<keyword evidence="5 18" id="KW-0121">Carboxypeptidase</keyword>
<dbReference type="SUPFAM" id="SSF69189">
    <property type="entry name" value="Penicillin-binding protein associated domain"/>
    <property type="match status" value="1"/>
</dbReference>
<feature type="transmembrane region" description="Helical" evidence="16">
    <location>
        <begin position="61"/>
        <end position="81"/>
    </location>
</feature>
<evidence type="ECO:0000256" key="3">
    <source>
        <dbReference type="ARBA" id="ARBA00007164"/>
    </source>
</evidence>
<dbReference type="GO" id="GO:0009252">
    <property type="term" value="P:peptidoglycan biosynthetic process"/>
    <property type="evidence" value="ECO:0007669"/>
    <property type="project" value="UniProtKB-UniPathway"/>
</dbReference>
<dbReference type="SUPFAM" id="SSF56601">
    <property type="entry name" value="beta-lactamase/transpeptidase-like"/>
    <property type="match status" value="1"/>
</dbReference>
<name>C5WCX7_9ENTR</name>
<feature type="active site" description="Acyl-ester intermediate" evidence="13">
    <location>
        <position position="115"/>
    </location>
</feature>
<evidence type="ECO:0000256" key="7">
    <source>
        <dbReference type="ARBA" id="ARBA00022729"/>
    </source>
</evidence>
<feature type="domain" description="Peptidase S11 D-Ala-D-Ala carboxypeptidase A C-terminal" evidence="17">
    <location>
        <begin position="334"/>
        <end position="425"/>
    </location>
</feature>
<dbReference type="AlphaFoldDB" id="C5WCX7"/>
<evidence type="ECO:0000256" key="4">
    <source>
        <dbReference type="ARBA" id="ARBA00012448"/>
    </source>
</evidence>
<dbReference type="GO" id="GO:0071555">
    <property type="term" value="P:cell wall organization"/>
    <property type="evidence" value="ECO:0007669"/>
    <property type="project" value="UniProtKB-KW"/>
</dbReference>
<evidence type="ECO:0000256" key="10">
    <source>
        <dbReference type="ARBA" id="ARBA00022984"/>
    </source>
</evidence>
<sequence>MNNFKFICYNSTKYTRIKMNFIYSTHYIHFIFLNPIQIILVRISFFFAMIKIDSSYLRWRFIFYIALSFFIPTSSFADLGITAPTFTSKAWILIDYNTGKILTKYHPDLRLNPASLTKMMTSYVIGQALKNGKINLHAIVNIPKDACATNYSKLKNSSLMFIKPLDRITVSDLNKGIIIQSGNDACIALADYIAGSQIDFIKKMNNYTKVLGLTSTHFMTVHGLDAINQYTTAKEIALIGQSLIRDLPEEYLLHKEKQFVFNHITQYNRNRLLWKNNLNVDGIKTGHTSESGYNLVASATKDNMRLISVLLGSSNSDIRFTETEKLLHWGFKYFENIQLIKGYHPFISHTIFFGNKKEVLLGVKKDANIVIPKGQRQFIKEKIKFFYPKFKAPLHKNKIVGIMIIQLNEQTVQEFPIISLENIRSGGVFKHLKDIFLSFFNLFTKKVPYHYI</sequence>
<evidence type="ECO:0000256" key="2">
    <source>
        <dbReference type="ARBA" id="ARBA00004752"/>
    </source>
</evidence>
<dbReference type="PRINTS" id="PR00725">
    <property type="entry name" value="DADACBPTASE1"/>
</dbReference>
<comment type="catalytic activity">
    <reaction evidence="12">
        <text>Preferential cleavage: (Ac)2-L-Lys-D-Ala-|-D-Ala. Also transpeptidation of peptidyl-alanyl moieties that are N-acyl substituents of D-alanine.</text>
        <dbReference type="EC" id="3.4.16.4"/>
    </reaction>
</comment>
<evidence type="ECO:0000256" key="6">
    <source>
        <dbReference type="ARBA" id="ARBA00022670"/>
    </source>
</evidence>